<dbReference type="KEGG" id="dmm:dnm_093970"/>
<sequence>MTKKNLIIELQKNFCDFLYQDQKMPAKISCGFDDFSCQYERIWSAVTACDRYSWVM</sequence>
<organism evidence="1 2">
    <name type="scientific">Desulfonema magnum</name>
    <dbReference type="NCBI Taxonomy" id="45655"/>
    <lineage>
        <taxon>Bacteria</taxon>
        <taxon>Pseudomonadati</taxon>
        <taxon>Thermodesulfobacteriota</taxon>
        <taxon>Desulfobacteria</taxon>
        <taxon>Desulfobacterales</taxon>
        <taxon>Desulfococcaceae</taxon>
        <taxon>Desulfonema</taxon>
    </lineage>
</organism>
<accession>A0A975GTP8</accession>
<keyword evidence="2" id="KW-1185">Reference proteome</keyword>
<dbReference type="AlphaFoldDB" id="A0A975GTP8"/>
<evidence type="ECO:0000313" key="2">
    <source>
        <dbReference type="Proteomes" id="UP000663722"/>
    </source>
</evidence>
<proteinExistence type="predicted"/>
<gene>
    <name evidence="1" type="ORF">dnm_093970</name>
</gene>
<evidence type="ECO:0000313" key="1">
    <source>
        <dbReference type="EMBL" id="QTA93296.1"/>
    </source>
</evidence>
<dbReference type="EMBL" id="CP061800">
    <property type="protein sequence ID" value="QTA93296.1"/>
    <property type="molecule type" value="Genomic_DNA"/>
</dbReference>
<name>A0A975GTP8_9BACT</name>
<protein>
    <submittedName>
        <fullName evidence="1">Uncharacterized protein</fullName>
    </submittedName>
</protein>
<dbReference type="Proteomes" id="UP000663722">
    <property type="component" value="Chromosome"/>
</dbReference>
<reference evidence="1" key="1">
    <citation type="journal article" date="2021" name="Microb. Physiol.">
        <title>Proteogenomic Insights into the Physiology of Marine, Sulfate-Reducing, Filamentous Desulfonema limicola and Desulfonema magnum.</title>
        <authorList>
            <person name="Schnaars V."/>
            <person name="Wohlbrand L."/>
            <person name="Scheve S."/>
            <person name="Hinrichs C."/>
            <person name="Reinhardt R."/>
            <person name="Rabus R."/>
        </authorList>
    </citation>
    <scope>NUCLEOTIDE SEQUENCE</scope>
    <source>
        <strain evidence="1">4be13</strain>
    </source>
</reference>